<dbReference type="OrthoDB" id="1938465at2759"/>
<sequence length="717" mass="80343">MVDDEAGVVSAQPSSSPTSNSSSLNTITSLHHIVTVKLTHDNYLLWKGQMAPYLHGQHLFRYVDGTISPPSLLLTGTTQNPSYTHWFQQDQLILSALISSLSENIIAQVIGLPTSRSIWLALESLFASRTQARLGQLHFQLATLKKGFENITDYFCKTKLLADTMAAAGKPLSAPKFNSYLLAGLGTEFDSLVTSVTTRLDPPSSEELYSHLITHEARLNHQAVSLLSTEITANISSKSQPSHFRGGGPGKNRGRGDFRGKGRGRGGSPPQFFTEERLICQVCYKTGHTALHCYNRFNQSFQAPPPPSFTAHYSSVPAVCDSSWYPDSAATNHMTNDFSNLTIQPSEYFGEDQVWVGDGSALPIHHIGNTNLPTPHDNLLLHNLSHVPLLTKNLLSVRQFCEDNMVFFEFHSSFFCVKDLRTGKILLQGLTSNGLYTLPASGTSVLASHSTPQVSVGERTSPSHWHQRLGHPSLSIVRHLLHRFQLPVKPLSTASGLCSACYQAKSHSLPFPRSTTVTTRPLQLLFLDVWGPAPMVSRDGFRYYLSIVDAFSRYTWLFPLQCKSDVYNTFVVFTKTVERFFSLQISSVQSDWGGEFRSLHRFLLSQGISHRSSCPHIHQQNGVIERKHKHIVESGLALLAHASLPKRFWIDAFKTAVYLINRLPNPVITNQSPYFLLFHKHPDYNSLRMFGFACYPHLRPYSRHKLDFRSALCFYWL</sequence>
<gene>
    <name evidence="3" type="ORF">CJ030_MR5G003567</name>
</gene>
<dbReference type="Pfam" id="PF14223">
    <property type="entry name" value="Retrotran_gag_2"/>
    <property type="match status" value="1"/>
</dbReference>
<feature type="domain" description="Integrase catalytic" evidence="2">
    <location>
        <begin position="517"/>
        <end position="681"/>
    </location>
</feature>
<protein>
    <submittedName>
        <fullName evidence="3">Retrovirus-related Pol polyprotein from transposon TNT 1-94</fullName>
    </submittedName>
</protein>
<feature type="compositionally biased region" description="Low complexity" evidence="1">
    <location>
        <begin position="13"/>
        <end position="23"/>
    </location>
</feature>
<evidence type="ECO:0000313" key="4">
    <source>
        <dbReference type="Proteomes" id="UP000516437"/>
    </source>
</evidence>
<evidence type="ECO:0000256" key="1">
    <source>
        <dbReference type="SAM" id="MobiDB-lite"/>
    </source>
</evidence>
<dbReference type="Pfam" id="PF22936">
    <property type="entry name" value="Pol_BBD"/>
    <property type="match status" value="1"/>
</dbReference>
<keyword evidence="4" id="KW-1185">Reference proteome</keyword>
<dbReference type="PANTHER" id="PTHR47481:SF10">
    <property type="entry name" value="COPIA-LIKE POLYPROTEIN_RETROTRANSPOSON"/>
    <property type="match status" value="1"/>
</dbReference>
<dbReference type="SUPFAM" id="SSF53098">
    <property type="entry name" value="Ribonuclease H-like"/>
    <property type="match status" value="1"/>
</dbReference>
<feature type="region of interest" description="Disordered" evidence="1">
    <location>
        <begin position="1"/>
        <end position="23"/>
    </location>
</feature>
<evidence type="ECO:0000313" key="3">
    <source>
        <dbReference type="EMBL" id="KAB1213363.1"/>
    </source>
</evidence>
<dbReference type="AlphaFoldDB" id="A0A6A1VKW1"/>
<comment type="caution">
    <text evidence="3">The sequence shown here is derived from an EMBL/GenBank/DDBJ whole genome shotgun (WGS) entry which is preliminary data.</text>
</comment>
<dbReference type="InterPro" id="IPR001584">
    <property type="entry name" value="Integrase_cat-core"/>
</dbReference>
<dbReference type="Pfam" id="PF13976">
    <property type="entry name" value="gag_pre-integrs"/>
    <property type="match status" value="1"/>
</dbReference>
<dbReference type="InterPro" id="IPR036397">
    <property type="entry name" value="RNaseH_sf"/>
</dbReference>
<dbReference type="Gene3D" id="3.30.420.10">
    <property type="entry name" value="Ribonuclease H-like superfamily/Ribonuclease H"/>
    <property type="match status" value="1"/>
</dbReference>
<dbReference type="Proteomes" id="UP000516437">
    <property type="component" value="Chromosome 5"/>
</dbReference>
<dbReference type="GO" id="GO:0003676">
    <property type="term" value="F:nucleic acid binding"/>
    <property type="evidence" value="ECO:0007669"/>
    <property type="project" value="InterPro"/>
</dbReference>
<proteinExistence type="predicted"/>
<organism evidence="3 4">
    <name type="scientific">Morella rubra</name>
    <name type="common">Chinese bayberry</name>
    <dbReference type="NCBI Taxonomy" id="262757"/>
    <lineage>
        <taxon>Eukaryota</taxon>
        <taxon>Viridiplantae</taxon>
        <taxon>Streptophyta</taxon>
        <taxon>Embryophyta</taxon>
        <taxon>Tracheophyta</taxon>
        <taxon>Spermatophyta</taxon>
        <taxon>Magnoliopsida</taxon>
        <taxon>eudicotyledons</taxon>
        <taxon>Gunneridae</taxon>
        <taxon>Pentapetalae</taxon>
        <taxon>rosids</taxon>
        <taxon>fabids</taxon>
        <taxon>Fagales</taxon>
        <taxon>Myricaceae</taxon>
        <taxon>Morella</taxon>
    </lineage>
</organism>
<dbReference type="PANTHER" id="PTHR47481">
    <property type="match status" value="1"/>
</dbReference>
<dbReference type="EMBL" id="RXIC02000023">
    <property type="protein sequence ID" value="KAB1213363.1"/>
    <property type="molecule type" value="Genomic_DNA"/>
</dbReference>
<reference evidence="3 4" key="1">
    <citation type="journal article" date="2019" name="Plant Biotechnol. J.">
        <title>The red bayberry genome and genetic basis of sex determination.</title>
        <authorList>
            <person name="Jia H.M."/>
            <person name="Jia H.J."/>
            <person name="Cai Q.L."/>
            <person name="Wang Y."/>
            <person name="Zhao H.B."/>
            <person name="Yang W.F."/>
            <person name="Wang G.Y."/>
            <person name="Li Y.H."/>
            <person name="Zhan D.L."/>
            <person name="Shen Y.T."/>
            <person name="Niu Q.F."/>
            <person name="Chang L."/>
            <person name="Qiu J."/>
            <person name="Zhao L."/>
            <person name="Xie H.B."/>
            <person name="Fu W.Y."/>
            <person name="Jin J."/>
            <person name="Li X.W."/>
            <person name="Jiao Y."/>
            <person name="Zhou C.C."/>
            <person name="Tu T."/>
            <person name="Chai C.Y."/>
            <person name="Gao J.L."/>
            <person name="Fan L.J."/>
            <person name="van de Weg E."/>
            <person name="Wang J.Y."/>
            <person name="Gao Z.S."/>
        </authorList>
    </citation>
    <scope>NUCLEOTIDE SEQUENCE [LARGE SCALE GENOMIC DNA]</scope>
    <source>
        <tissue evidence="3">Leaves</tissue>
    </source>
</reference>
<dbReference type="InterPro" id="IPR012337">
    <property type="entry name" value="RNaseH-like_sf"/>
</dbReference>
<dbReference type="GO" id="GO:0015074">
    <property type="term" value="P:DNA integration"/>
    <property type="evidence" value="ECO:0007669"/>
    <property type="project" value="InterPro"/>
</dbReference>
<dbReference type="InterPro" id="IPR025724">
    <property type="entry name" value="GAG-pre-integrase_dom"/>
</dbReference>
<feature type="region of interest" description="Disordered" evidence="1">
    <location>
        <begin position="236"/>
        <end position="270"/>
    </location>
</feature>
<evidence type="ECO:0000259" key="2">
    <source>
        <dbReference type="PROSITE" id="PS50994"/>
    </source>
</evidence>
<dbReference type="InterPro" id="IPR054722">
    <property type="entry name" value="PolX-like_BBD"/>
</dbReference>
<dbReference type="PROSITE" id="PS50994">
    <property type="entry name" value="INTEGRASE"/>
    <property type="match status" value="1"/>
</dbReference>
<dbReference type="Pfam" id="PF00665">
    <property type="entry name" value="rve"/>
    <property type="match status" value="1"/>
</dbReference>
<name>A0A6A1VKW1_9ROSI</name>
<accession>A0A6A1VKW1</accession>